<evidence type="ECO:0000256" key="1">
    <source>
        <dbReference type="SAM" id="SignalP"/>
    </source>
</evidence>
<evidence type="ECO:0000313" key="4">
    <source>
        <dbReference type="Proteomes" id="UP000054498"/>
    </source>
</evidence>
<dbReference type="InterPro" id="IPR057209">
    <property type="entry name" value="DUF7887"/>
</dbReference>
<keyword evidence="4" id="KW-1185">Reference proteome</keyword>
<protein>
    <recommendedName>
        <fullName evidence="2">DUF7887 domain-containing protein</fullName>
    </recommendedName>
</protein>
<feature type="domain" description="DUF7887" evidence="2">
    <location>
        <begin position="11"/>
        <end position="43"/>
    </location>
</feature>
<feature type="signal peptide" evidence="1">
    <location>
        <begin position="1"/>
        <end position="18"/>
    </location>
</feature>
<dbReference type="OrthoDB" id="1937164at2759"/>
<dbReference type="AlphaFoldDB" id="A0A0D2LMZ3"/>
<accession>A0A0D2LMZ3</accession>
<dbReference type="EMBL" id="KK100242">
    <property type="protein sequence ID" value="KIZ07634.1"/>
    <property type="molecule type" value="Genomic_DNA"/>
</dbReference>
<organism evidence="3 4">
    <name type="scientific">Monoraphidium neglectum</name>
    <dbReference type="NCBI Taxonomy" id="145388"/>
    <lineage>
        <taxon>Eukaryota</taxon>
        <taxon>Viridiplantae</taxon>
        <taxon>Chlorophyta</taxon>
        <taxon>core chlorophytes</taxon>
        <taxon>Chlorophyceae</taxon>
        <taxon>CS clade</taxon>
        <taxon>Sphaeropleales</taxon>
        <taxon>Selenastraceae</taxon>
        <taxon>Monoraphidium</taxon>
    </lineage>
</organism>
<evidence type="ECO:0000259" key="2">
    <source>
        <dbReference type="Pfam" id="PF25397"/>
    </source>
</evidence>
<dbReference type="RefSeq" id="XP_013906653.1">
    <property type="nucleotide sequence ID" value="XM_014051199.1"/>
</dbReference>
<dbReference type="GeneID" id="25726422"/>
<keyword evidence="1" id="KW-0732">Signal</keyword>
<gene>
    <name evidence="3" type="ORF">MNEG_0304</name>
</gene>
<dbReference type="Proteomes" id="UP000054498">
    <property type="component" value="Unassembled WGS sequence"/>
</dbReference>
<sequence>MEIAELLLLLMLYDAAWSGDWSRIGAITKDTELLLQKLSLVPLIGHVVTAVGAGVLASRKGKSPVVPAIKGYLFGALGLYEEQYSR</sequence>
<name>A0A0D2LMZ3_9CHLO</name>
<proteinExistence type="predicted"/>
<reference evidence="3 4" key="1">
    <citation type="journal article" date="2013" name="BMC Genomics">
        <title>Reconstruction of the lipid metabolism for the microalga Monoraphidium neglectum from its genome sequence reveals characteristics suitable for biofuel production.</title>
        <authorList>
            <person name="Bogen C."/>
            <person name="Al-Dilaimi A."/>
            <person name="Albersmeier A."/>
            <person name="Wichmann J."/>
            <person name="Grundmann M."/>
            <person name="Rupp O."/>
            <person name="Lauersen K.J."/>
            <person name="Blifernez-Klassen O."/>
            <person name="Kalinowski J."/>
            <person name="Goesmann A."/>
            <person name="Mussgnug J.H."/>
            <person name="Kruse O."/>
        </authorList>
    </citation>
    <scope>NUCLEOTIDE SEQUENCE [LARGE SCALE GENOMIC DNA]</scope>
    <source>
        <strain evidence="3 4">SAG 48.87</strain>
    </source>
</reference>
<feature type="chain" id="PRO_5002264004" description="DUF7887 domain-containing protein" evidence="1">
    <location>
        <begin position="19"/>
        <end position="86"/>
    </location>
</feature>
<dbReference type="Pfam" id="PF25397">
    <property type="entry name" value="DUF7887"/>
    <property type="match status" value="1"/>
</dbReference>
<evidence type="ECO:0000313" key="3">
    <source>
        <dbReference type="EMBL" id="KIZ07634.1"/>
    </source>
</evidence>
<dbReference type="KEGG" id="mng:MNEG_0304"/>